<keyword evidence="5" id="KW-0663">Pyridoxal phosphate</keyword>
<keyword evidence="7" id="KW-0411">Iron-sulfur</keyword>
<protein>
    <submittedName>
        <fullName evidence="10">Cysteine desulfurase family protein</fullName>
    </submittedName>
</protein>
<evidence type="ECO:0000256" key="6">
    <source>
        <dbReference type="ARBA" id="ARBA00023004"/>
    </source>
</evidence>
<reference evidence="10 11" key="1">
    <citation type="journal article" date="2012" name="Genome Biol. Evol.">
        <title>Genome Sequence of the Mesophilic Thermotogales Bacterium Mesotoga prima MesG1.Ag.4.2 Reveals the Largest Thermotogales Genome To Date.</title>
        <authorList>
            <person name="Zhaxybayeva O."/>
            <person name="Swithers K.S."/>
            <person name="Foght J."/>
            <person name="Green A.G."/>
            <person name="Bruce D."/>
            <person name="Detter C."/>
            <person name="Han S."/>
            <person name="Teshima H."/>
            <person name="Han J."/>
            <person name="Woyke T."/>
            <person name="Pitluck S."/>
            <person name="Nolan M."/>
            <person name="Ivanova N."/>
            <person name="Pati A."/>
            <person name="Land M.L."/>
            <person name="Dlutek M."/>
            <person name="Doolittle W.F."/>
            <person name="Noll K.M."/>
            <person name="Nesbo C.L."/>
        </authorList>
    </citation>
    <scope>NUCLEOTIDE SEQUENCE [LARGE SCALE GENOMIC DNA]</scope>
    <source>
        <strain evidence="11">mesG1.Ag.4.2</strain>
    </source>
</reference>
<organism evidence="10 11">
    <name type="scientific">Mesotoga prima MesG1.Ag.4.2</name>
    <dbReference type="NCBI Taxonomy" id="660470"/>
    <lineage>
        <taxon>Bacteria</taxon>
        <taxon>Thermotogati</taxon>
        <taxon>Thermotogota</taxon>
        <taxon>Thermotogae</taxon>
        <taxon>Kosmotogales</taxon>
        <taxon>Kosmotogaceae</taxon>
        <taxon>Mesotoga</taxon>
    </lineage>
</organism>
<feature type="domain" description="Aminotransferase class V" evidence="9">
    <location>
        <begin position="3"/>
        <end position="359"/>
    </location>
</feature>
<accession>I2F3E0</accession>
<gene>
    <name evidence="10" type="ORF">Theba_0726</name>
</gene>
<dbReference type="SUPFAM" id="SSF53383">
    <property type="entry name" value="PLP-dependent transferases"/>
    <property type="match status" value="1"/>
</dbReference>
<dbReference type="GO" id="GO:0051536">
    <property type="term" value="F:iron-sulfur cluster binding"/>
    <property type="evidence" value="ECO:0007669"/>
    <property type="project" value="UniProtKB-KW"/>
</dbReference>
<dbReference type="PANTHER" id="PTHR11601">
    <property type="entry name" value="CYSTEINE DESULFURYLASE FAMILY MEMBER"/>
    <property type="match status" value="1"/>
</dbReference>
<evidence type="ECO:0000256" key="3">
    <source>
        <dbReference type="ARBA" id="ARBA00022679"/>
    </source>
</evidence>
<keyword evidence="6" id="KW-0408">Iron</keyword>
<dbReference type="AlphaFoldDB" id="I2F3E0"/>
<dbReference type="STRING" id="660470.Theba_0726"/>
<comment type="catalytic activity">
    <reaction evidence="8">
        <text>(sulfur carrier)-H + L-cysteine = (sulfur carrier)-SH + L-alanine</text>
        <dbReference type="Rhea" id="RHEA:43892"/>
        <dbReference type="Rhea" id="RHEA-COMP:14737"/>
        <dbReference type="Rhea" id="RHEA-COMP:14739"/>
        <dbReference type="ChEBI" id="CHEBI:29917"/>
        <dbReference type="ChEBI" id="CHEBI:35235"/>
        <dbReference type="ChEBI" id="CHEBI:57972"/>
        <dbReference type="ChEBI" id="CHEBI:64428"/>
        <dbReference type="EC" id="2.8.1.7"/>
    </reaction>
</comment>
<dbReference type="InterPro" id="IPR000192">
    <property type="entry name" value="Aminotrans_V_dom"/>
</dbReference>
<dbReference type="EMBL" id="CP003532">
    <property type="protein sequence ID" value="AFK06443.1"/>
    <property type="molecule type" value="Genomic_DNA"/>
</dbReference>
<dbReference type="PIRSF" id="PIRSF005572">
    <property type="entry name" value="NifS"/>
    <property type="match status" value="1"/>
</dbReference>
<keyword evidence="4" id="KW-0479">Metal-binding</keyword>
<dbReference type="eggNOG" id="COG1104">
    <property type="taxonomic scope" value="Bacteria"/>
</dbReference>
<dbReference type="Gene3D" id="3.90.1150.10">
    <property type="entry name" value="Aspartate Aminotransferase, domain 1"/>
    <property type="match status" value="1"/>
</dbReference>
<sequence length="374" mass="41506">MRYFDNNATTKMESDLAERFAKLCVEEYANPNSMHSFGLREARYLEEARRKIARSLSSDPREIYFTSCATESINWILRSSVLFKGRRKRIVTTSIEHKAVLNTLKDLKASSDIDYRTVGPERNGIVKVAKLLDEVDEETFLVSLMAVNNVTGAIQPYEEIGEELRRRNVLFHLDAVQTIGKIPIDFVSCFCDYASFSAHKFHGPKGVGVTYVRQGTPIRPLITGGGQERGMRSGTQNVPGAVIAATALQRAVECTQESSSRLREYQHRIKETVEELDGVVNTPENSISNTVNASFAGIRSEVLVNALSEEGVFVGTSSACSSRGDGGQYVLDSMGLDFSLASSSIRISMSRFTTEEDVAFLIEKLKKTVPLLKF</sequence>
<evidence type="ECO:0000256" key="7">
    <source>
        <dbReference type="ARBA" id="ARBA00023014"/>
    </source>
</evidence>
<keyword evidence="3" id="KW-0808">Transferase</keyword>
<name>I2F3E0_9BACT</name>
<dbReference type="Gene3D" id="3.40.640.10">
    <property type="entry name" value="Type I PLP-dependent aspartate aminotransferase-like (Major domain)"/>
    <property type="match status" value="1"/>
</dbReference>
<evidence type="ECO:0000256" key="5">
    <source>
        <dbReference type="ARBA" id="ARBA00022898"/>
    </source>
</evidence>
<evidence type="ECO:0000256" key="8">
    <source>
        <dbReference type="ARBA" id="ARBA00050776"/>
    </source>
</evidence>
<dbReference type="RefSeq" id="WP_014730501.1">
    <property type="nucleotide sequence ID" value="NC_017934.1"/>
</dbReference>
<evidence type="ECO:0000256" key="1">
    <source>
        <dbReference type="ARBA" id="ARBA00001933"/>
    </source>
</evidence>
<dbReference type="PANTHER" id="PTHR11601:SF34">
    <property type="entry name" value="CYSTEINE DESULFURASE"/>
    <property type="match status" value="1"/>
</dbReference>
<dbReference type="InterPro" id="IPR015422">
    <property type="entry name" value="PyrdxlP-dep_Trfase_small"/>
</dbReference>
<dbReference type="GO" id="GO:0031071">
    <property type="term" value="F:cysteine desulfurase activity"/>
    <property type="evidence" value="ECO:0007669"/>
    <property type="project" value="UniProtKB-EC"/>
</dbReference>
<evidence type="ECO:0000256" key="2">
    <source>
        <dbReference type="ARBA" id="ARBA00006490"/>
    </source>
</evidence>
<dbReference type="InterPro" id="IPR016454">
    <property type="entry name" value="Cysteine_dSase"/>
</dbReference>
<keyword evidence="11" id="KW-1185">Reference proteome</keyword>
<dbReference type="GO" id="GO:0046872">
    <property type="term" value="F:metal ion binding"/>
    <property type="evidence" value="ECO:0007669"/>
    <property type="project" value="UniProtKB-KW"/>
</dbReference>
<evidence type="ECO:0000256" key="4">
    <source>
        <dbReference type="ARBA" id="ARBA00022723"/>
    </source>
</evidence>
<dbReference type="InterPro" id="IPR015424">
    <property type="entry name" value="PyrdxlP-dep_Trfase"/>
</dbReference>
<dbReference type="HOGENOM" id="CLU_003433_0_2_0"/>
<dbReference type="Pfam" id="PF00266">
    <property type="entry name" value="Aminotran_5"/>
    <property type="match status" value="1"/>
</dbReference>
<evidence type="ECO:0000259" key="9">
    <source>
        <dbReference type="Pfam" id="PF00266"/>
    </source>
</evidence>
<dbReference type="Gene3D" id="1.10.260.50">
    <property type="match status" value="1"/>
</dbReference>
<dbReference type="InterPro" id="IPR015421">
    <property type="entry name" value="PyrdxlP-dep_Trfase_major"/>
</dbReference>
<proteinExistence type="inferred from homology"/>
<evidence type="ECO:0000313" key="10">
    <source>
        <dbReference type="EMBL" id="AFK06443.1"/>
    </source>
</evidence>
<comment type="cofactor">
    <cofactor evidence="1">
        <name>pyridoxal 5'-phosphate</name>
        <dbReference type="ChEBI" id="CHEBI:597326"/>
    </cofactor>
</comment>
<dbReference type="Proteomes" id="UP000002881">
    <property type="component" value="Chromosome"/>
</dbReference>
<comment type="similarity">
    <text evidence="2">Belongs to the class-V pyridoxal-phosphate-dependent aminotransferase family. NifS/IscS subfamily.</text>
</comment>
<dbReference type="KEGG" id="mpg:Theba_0726"/>
<dbReference type="GeneID" id="87106570"/>
<evidence type="ECO:0000313" key="11">
    <source>
        <dbReference type="Proteomes" id="UP000002881"/>
    </source>
</evidence>